<dbReference type="AlphaFoldDB" id="A0A176WAS5"/>
<comment type="caution">
    <text evidence="2">The sequence shown here is derived from an EMBL/GenBank/DDBJ whole genome shotgun (WGS) entry which is preliminary data.</text>
</comment>
<evidence type="ECO:0000313" key="3">
    <source>
        <dbReference type="Proteomes" id="UP000077202"/>
    </source>
</evidence>
<feature type="region of interest" description="Disordered" evidence="1">
    <location>
        <begin position="162"/>
        <end position="192"/>
    </location>
</feature>
<protein>
    <submittedName>
        <fullName evidence="2">Uncharacterized protein</fullName>
    </submittedName>
</protein>
<evidence type="ECO:0000313" key="2">
    <source>
        <dbReference type="EMBL" id="OAE30278.1"/>
    </source>
</evidence>
<organism evidence="2 3">
    <name type="scientific">Marchantia polymorpha subsp. ruderalis</name>
    <dbReference type="NCBI Taxonomy" id="1480154"/>
    <lineage>
        <taxon>Eukaryota</taxon>
        <taxon>Viridiplantae</taxon>
        <taxon>Streptophyta</taxon>
        <taxon>Embryophyta</taxon>
        <taxon>Marchantiophyta</taxon>
        <taxon>Marchantiopsida</taxon>
        <taxon>Marchantiidae</taxon>
        <taxon>Marchantiales</taxon>
        <taxon>Marchantiaceae</taxon>
        <taxon>Marchantia</taxon>
    </lineage>
</organism>
<name>A0A176WAS5_MARPO</name>
<dbReference type="EMBL" id="LVLJ01001345">
    <property type="protein sequence ID" value="OAE30278.1"/>
    <property type="molecule type" value="Genomic_DNA"/>
</dbReference>
<gene>
    <name evidence="2" type="ORF">AXG93_2956s1300</name>
</gene>
<feature type="compositionally biased region" description="Gly residues" evidence="1">
    <location>
        <begin position="180"/>
        <end position="192"/>
    </location>
</feature>
<proteinExistence type="predicted"/>
<dbReference type="Proteomes" id="UP000077202">
    <property type="component" value="Unassembled WGS sequence"/>
</dbReference>
<feature type="compositionally biased region" description="Basic and acidic residues" evidence="1">
    <location>
        <begin position="38"/>
        <end position="63"/>
    </location>
</feature>
<feature type="region of interest" description="Disordered" evidence="1">
    <location>
        <begin position="1"/>
        <end position="79"/>
    </location>
</feature>
<keyword evidence="3" id="KW-1185">Reference proteome</keyword>
<reference evidence="2" key="1">
    <citation type="submission" date="2016-03" db="EMBL/GenBank/DDBJ databases">
        <title>Mechanisms controlling the formation of the plant cell surface in tip-growing cells are functionally conserved among land plants.</title>
        <authorList>
            <person name="Honkanen S."/>
            <person name="Jones V.A."/>
            <person name="Morieri G."/>
            <person name="Champion C."/>
            <person name="Hetherington A.J."/>
            <person name="Kelly S."/>
            <person name="Saint-Marcoux D."/>
            <person name="Proust H."/>
            <person name="Prescott H."/>
            <person name="Dolan L."/>
        </authorList>
    </citation>
    <scope>NUCLEOTIDE SEQUENCE [LARGE SCALE GENOMIC DNA]</scope>
    <source>
        <tissue evidence="2">Whole gametophyte</tissue>
    </source>
</reference>
<accession>A0A176WAS5</accession>
<sequence length="192" mass="19866">MPANAGQRGGEREALWGIDPVQEAKTGDPPLPGSARPRGGEESISMERRSRAEQSIHGDERGQRAQQHIGPGGEDAHADNIARLDLGPSSRCTSVAAEISILHYPPFSPIYLPLTPSSLRLIAASPTSPRAQLLANGLHEPGFVCIIALAPVAQFTRQSANSALSGCGPRRSPEPVSGGWDCGGSGGPAGPG</sequence>
<evidence type="ECO:0000256" key="1">
    <source>
        <dbReference type="SAM" id="MobiDB-lite"/>
    </source>
</evidence>